<dbReference type="OrthoDB" id="3358017at2759"/>
<feature type="transmembrane region" description="Helical" evidence="5">
    <location>
        <begin position="124"/>
        <end position="146"/>
    </location>
</feature>
<keyword evidence="3 5" id="KW-1133">Transmembrane helix</keyword>
<reference evidence="6" key="1">
    <citation type="submission" date="2022-07" db="EMBL/GenBank/DDBJ databases">
        <title>Genome Sequence of Agrocybe chaxingu.</title>
        <authorList>
            <person name="Buettner E."/>
        </authorList>
    </citation>
    <scope>NUCLEOTIDE SEQUENCE</scope>
    <source>
        <strain evidence="6">MP-N11</strain>
    </source>
</reference>
<dbReference type="EMBL" id="JANKHO010001262">
    <property type="protein sequence ID" value="KAJ3502579.1"/>
    <property type="molecule type" value="Genomic_DNA"/>
</dbReference>
<dbReference type="PANTHER" id="PTHR31465:SF9">
    <property type="entry name" value="SPHINGOID LONG-CHAIN BASE TRANSPORTER RSB1"/>
    <property type="match status" value="1"/>
</dbReference>
<feature type="transmembrane region" description="Helical" evidence="5">
    <location>
        <begin position="253"/>
        <end position="273"/>
    </location>
</feature>
<sequence length="295" mass="32438">MSSAGTDANTSEPTSLYGYTPSRVATIILLVLFAITFVLHGMAYLRYRLKFLLMTLVFCPNLEILGWGARLWSTFKPNVEFPHKVQSATLAMGATPLLAANFFIFQLVIAHLGQSYSRLSPKAYTIVFGGLSLLGFLLLLGGTGMASAKKEGDIVDLGRNVTMGGMIYHIVISVLFGVYALEYLVRFRRRQPVGPFVRVQSSSQDALHGHMSKTVKIVLNAIVADVMILIVRFGYRTLELAQGADGSLAKKEIWLILLDAAQVLIASAIWNIVHPCRMLGIEREEPKDVEMSASL</sequence>
<feature type="transmembrane region" description="Helical" evidence="5">
    <location>
        <begin position="51"/>
        <end position="69"/>
    </location>
</feature>
<dbReference type="GO" id="GO:0005886">
    <property type="term" value="C:plasma membrane"/>
    <property type="evidence" value="ECO:0007669"/>
    <property type="project" value="TreeGrafter"/>
</dbReference>
<dbReference type="InterPro" id="IPR007568">
    <property type="entry name" value="RTA1"/>
</dbReference>
<evidence type="ECO:0000256" key="4">
    <source>
        <dbReference type="ARBA" id="ARBA00023136"/>
    </source>
</evidence>
<keyword evidence="4 5" id="KW-0472">Membrane</keyword>
<gene>
    <name evidence="6" type="ORF">NLJ89_g8821</name>
</gene>
<feature type="transmembrane region" description="Helical" evidence="5">
    <location>
        <begin position="20"/>
        <end position="39"/>
    </location>
</feature>
<evidence type="ECO:0000313" key="7">
    <source>
        <dbReference type="Proteomes" id="UP001148786"/>
    </source>
</evidence>
<name>A0A9W8JWW1_9AGAR</name>
<keyword evidence="7" id="KW-1185">Reference proteome</keyword>
<dbReference type="GO" id="GO:0000324">
    <property type="term" value="C:fungal-type vacuole"/>
    <property type="evidence" value="ECO:0007669"/>
    <property type="project" value="TreeGrafter"/>
</dbReference>
<dbReference type="AlphaFoldDB" id="A0A9W8JWW1"/>
<protein>
    <recommendedName>
        <fullName evidence="8">RTA1-domain-containing protein</fullName>
    </recommendedName>
</protein>
<evidence type="ECO:0000256" key="1">
    <source>
        <dbReference type="ARBA" id="ARBA00004141"/>
    </source>
</evidence>
<evidence type="ECO:0000256" key="2">
    <source>
        <dbReference type="ARBA" id="ARBA00022692"/>
    </source>
</evidence>
<feature type="transmembrane region" description="Helical" evidence="5">
    <location>
        <begin position="166"/>
        <end position="185"/>
    </location>
</feature>
<dbReference type="Pfam" id="PF04479">
    <property type="entry name" value="RTA1"/>
    <property type="match status" value="1"/>
</dbReference>
<dbReference type="Proteomes" id="UP001148786">
    <property type="component" value="Unassembled WGS sequence"/>
</dbReference>
<organism evidence="6 7">
    <name type="scientific">Agrocybe chaxingu</name>
    <dbReference type="NCBI Taxonomy" id="84603"/>
    <lineage>
        <taxon>Eukaryota</taxon>
        <taxon>Fungi</taxon>
        <taxon>Dikarya</taxon>
        <taxon>Basidiomycota</taxon>
        <taxon>Agaricomycotina</taxon>
        <taxon>Agaricomycetes</taxon>
        <taxon>Agaricomycetidae</taxon>
        <taxon>Agaricales</taxon>
        <taxon>Agaricineae</taxon>
        <taxon>Strophariaceae</taxon>
        <taxon>Agrocybe</taxon>
    </lineage>
</organism>
<evidence type="ECO:0000256" key="5">
    <source>
        <dbReference type="SAM" id="Phobius"/>
    </source>
</evidence>
<dbReference type="PANTHER" id="PTHR31465">
    <property type="entry name" value="PROTEIN RTA1-RELATED"/>
    <property type="match status" value="1"/>
</dbReference>
<comment type="subcellular location">
    <subcellularLocation>
        <location evidence="1">Membrane</location>
        <topology evidence="1">Multi-pass membrane protein</topology>
    </subcellularLocation>
</comment>
<evidence type="ECO:0000256" key="3">
    <source>
        <dbReference type="ARBA" id="ARBA00022989"/>
    </source>
</evidence>
<feature type="transmembrane region" description="Helical" evidence="5">
    <location>
        <begin position="89"/>
        <end position="112"/>
    </location>
</feature>
<proteinExistence type="predicted"/>
<accession>A0A9W8JWW1</accession>
<comment type="caution">
    <text evidence="6">The sequence shown here is derived from an EMBL/GenBank/DDBJ whole genome shotgun (WGS) entry which is preliminary data.</text>
</comment>
<feature type="transmembrane region" description="Helical" evidence="5">
    <location>
        <begin position="217"/>
        <end position="233"/>
    </location>
</feature>
<evidence type="ECO:0008006" key="8">
    <source>
        <dbReference type="Google" id="ProtNLM"/>
    </source>
</evidence>
<evidence type="ECO:0000313" key="6">
    <source>
        <dbReference type="EMBL" id="KAJ3502579.1"/>
    </source>
</evidence>
<keyword evidence="2 5" id="KW-0812">Transmembrane</keyword>